<dbReference type="Proteomes" id="UP000327000">
    <property type="component" value="Unassembled WGS sequence"/>
</dbReference>
<evidence type="ECO:0000313" key="2">
    <source>
        <dbReference type="EMBL" id="KAB7833541.1"/>
    </source>
</evidence>
<feature type="region of interest" description="Disordered" evidence="1">
    <location>
        <begin position="151"/>
        <end position="173"/>
    </location>
</feature>
<sequence length="173" mass="18485">MVDGEEVWRCPAPGCGRRTYGTGDPDDDQQLPPYTEADETGAVICHHGDGTVDLEATAELAAQDGPGPEDGPDEQEPGPAAAGWEPEVRDVRVKDLTHVLTGAWAWIYGDPAGWRFFTSAAYDPDRGDTAVTITYGDGEVVREDPWPEARMVNAGPDTIPTATRPGPAGLVKR</sequence>
<feature type="region of interest" description="Disordered" evidence="1">
    <location>
        <begin position="1"/>
        <end position="39"/>
    </location>
</feature>
<gene>
    <name evidence="2" type="ORF">FRZ00_33380</name>
</gene>
<dbReference type="OrthoDB" id="9919488at2"/>
<accession>A0A5N5VZE3</accession>
<dbReference type="RefSeq" id="WP_152266095.1">
    <property type="nucleotide sequence ID" value="NZ_VOKX01000132.1"/>
</dbReference>
<organism evidence="2 3">
    <name type="scientific">Streptomyces mobaraensis</name>
    <name type="common">Streptoverticillium mobaraense</name>
    <dbReference type="NCBI Taxonomy" id="35621"/>
    <lineage>
        <taxon>Bacteria</taxon>
        <taxon>Bacillati</taxon>
        <taxon>Actinomycetota</taxon>
        <taxon>Actinomycetes</taxon>
        <taxon>Kitasatosporales</taxon>
        <taxon>Streptomycetaceae</taxon>
        <taxon>Streptomyces</taxon>
    </lineage>
</organism>
<feature type="region of interest" description="Disordered" evidence="1">
    <location>
        <begin position="58"/>
        <end position="87"/>
    </location>
</feature>
<dbReference type="AlphaFoldDB" id="A0A5N5VZE3"/>
<evidence type="ECO:0000313" key="3">
    <source>
        <dbReference type="Proteomes" id="UP000327000"/>
    </source>
</evidence>
<reference evidence="2 3" key="1">
    <citation type="journal article" date="2019" name="Microb. Cell Fact.">
        <title>Exploring novel herbicidin analogues by transcriptional regulator overexpression and MS/MS molecular networking.</title>
        <authorList>
            <person name="Shi Y."/>
            <person name="Gu R."/>
            <person name="Li Y."/>
            <person name="Wang X."/>
            <person name="Ren W."/>
            <person name="Li X."/>
            <person name="Wang L."/>
            <person name="Xie Y."/>
            <person name="Hong B."/>
        </authorList>
    </citation>
    <scope>NUCLEOTIDE SEQUENCE [LARGE SCALE GENOMIC DNA]</scope>
    <source>
        <strain evidence="2 3">US-43</strain>
    </source>
</reference>
<comment type="caution">
    <text evidence="2">The sequence shown here is derived from an EMBL/GenBank/DDBJ whole genome shotgun (WGS) entry which is preliminary data.</text>
</comment>
<evidence type="ECO:0000256" key="1">
    <source>
        <dbReference type="SAM" id="MobiDB-lite"/>
    </source>
</evidence>
<dbReference type="EMBL" id="VOKX01000132">
    <property type="protein sequence ID" value="KAB7833541.1"/>
    <property type="molecule type" value="Genomic_DNA"/>
</dbReference>
<name>A0A5N5VZE3_STRMB</name>
<protein>
    <submittedName>
        <fullName evidence="2">Uncharacterized protein</fullName>
    </submittedName>
</protein>
<keyword evidence="3" id="KW-1185">Reference proteome</keyword>
<proteinExistence type="predicted"/>